<protein>
    <submittedName>
        <fullName evidence="2">Alpha/beta hydrolase fold</fullName>
    </submittedName>
</protein>
<sequence>MVVYLHGGGHVTGTLDSYDGLSRRLADRVPATAVSVGYRRAPEHRCPAAVEDAQAVYRWVLDRVAELAPDTAGRAVVAGDSAGGNNAAVPVRLTA</sequence>
<dbReference type="RefSeq" id="WP_342716200.1">
    <property type="nucleotide sequence ID" value="NZ_FPBA01000011.1"/>
</dbReference>
<dbReference type="EMBL" id="FPBA01000011">
    <property type="protein sequence ID" value="SFT81030.1"/>
    <property type="molecule type" value="Genomic_DNA"/>
</dbReference>
<reference evidence="3" key="1">
    <citation type="submission" date="2016-10" db="EMBL/GenBank/DDBJ databases">
        <authorList>
            <person name="Varghese N."/>
            <person name="Submissions S."/>
        </authorList>
    </citation>
    <scope>NUCLEOTIDE SEQUENCE [LARGE SCALE GENOMIC DNA]</scope>
    <source>
        <strain evidence="3">DSM 46136</strain>
    </source>
</reference>
<evidence type="ECO:0000313" key="2">
    <source>
        <dbReference type="EMBL" id="SFT81030.1"/>
    </source>
</evidence>
<dbReference type="AlphaFoldDB" id="A0A1I7B1D7"/>
<dbReference type="SUPFAM" id="SSF53474">
    <property type="entry name" value="alpha/beta-Hydrolases"/>
    <property type="match status" value="1"/>
</dbReference>
<keyword evidence="2" id="KW-0378">Hydrolase</keyword>
<feature type="domain" description="Alpha/beta hydrolase fold-3" evidence="1">
    <location>
        <begin position="2"/>
        <end position="89"/>
    </location>
</feature>
<evidence type="ECO:0000313" key="3">
    <source>
        <dbReference type="Proteomes" id="UP000199546"/>
    </source>
</evidence>
<organism evidence="2 3">
    <name type="scientific">Geodermatophilus amargosae</name>
    <dbReference type="NCBI Taxonomy" id="1296565"/>
    <lineage>
        <taxon>Bacteria</taxon>
        <taxon>Bacillati</taxon>
        <taxon>Actinomycetota</taxon>
        <taxon>Actinomycetes</taxon>
        <taxon>Geodermatophilales</taxon>
        <taxon>Geodermatophilaceae</taxon>
        <taxon>Geodermatophilus</taxon>
    </lineage>
</organism>
<proteinExistence type="predicted"/>
<dbReference type="InterPro" id="IPR029058">
    <property type="entry name" value="AB_hydrolase_fold"/>
</dbReference>
<dbReference type="PANTHER" id="PTHR23024:SF24">
    <property type="entry name" value="ALPHA_BETA HYDROLASE FOLD-3 DOMAIN-CONTAINING PROTEIN"/>
    <property type="match status" value="1"/>
</dbReference>
<name>A0A1I7B1D7_9ACTN</name>
<dbReference type="Proteomes" id="UP000199546">
    <property type="component" value="Unassembled WGS sequence"/>
</dbReference>
<accession>A0A1I7B1D7</accession>
<dbReference type="PANTHER" id="PTHR23024">
    <property type="entry name" value="ARYLACETAMIDE DEACETYLASE"/>
    <property type="match status" value="1"/>
</dbReference>
<evidence type="ECO:0000259" key="1">
    <source>
        <dbReference type="Pfam" id="PF07859"/>
    </source>
</evidence>
<dbReference type="InterPro" id="IPR013094">
    <property type="entry name" value="AB_hydrolase_3"/>
</dbReference>
<dbReference type="GO" id="GO:0016787">
    <property type="term" value="F:hydrolase activity"/>
    <property type="evidence" value="ECO:0007669"/>
    <property type="project" value="UniProtKB-KW"/>
</dbReference>
<dbReference type="Gene3D" id="3.40.50.1820">
    <property type="entry name" value="alpha/beta hydrolase"/>
    <property type="match status" value="1"/>
</dbReference>
<dbReference type="STRING" id="1296565.SAMN05660657_03240"/>
<dbReference type="Pfam" id="PF07859">
    <property type="entry name" value="Abhydrolase_3"/>
    <property type="match status" value="1"/>
</dbReference>
<gene>
    <name evidence="2" type="ORF">SAMN05660657_03240</name>
</gene>
<keyword evidence="3" id="KW-1185">Reference proteome</keyword>
<dbReference type="InterPro" id="IPR050466">
    <property type="entry name" value="Carboxylest/Gibb_receptor"/>
</dbReference>